<keyword evidence="2" id="KW-1185">Reference proteome</keyword>
<comment type="caution">
    <text evidence="1">The sequence shown here is derived from an EMBL/GenBank/DDBJ whole genome shotgun (WGS) entry which is preliminary data.</text>
</comment>
<accession>A0A433QPF8</accession>
<proteinExistence type="predicted"/>
<name>A0A433QPF8_9FUNG</name>
<reference evidence="1 2" key="1">
    <citation type="journal article" date="2018" name="New Phytol.">
        <title>Phylogenomics of Endogonaceae and evolution of mycorrhizas within Mucoromycota.</title>
        <authorList>
            <person name="Chang Y."/>
            <person name="Desiro A."/>
            <person name="Na H."/>
            <person name="Sandor L."/>
            <person name="Lipzen A."/>
            <person name="Clum A."/>
            <person name="Barry K."/>
            <person name="Grigoriev I.V."/>
            <person name="Martin F.M."/>
            <person name="Stajich J.E."/>
            <person name="Smith M.E."/>
            <person name="Bonito G."/>
            <person name="Spatafora J.W."/>
        </authorList>
    </citation>
    <scope>NUCLEOTIDE SEQUENCE [LARGE SCALE GENOMIC DNA]</scope>
    <source>
        <strain evidence="1 2">AD002</strain>
    </source>
</reference>
<gene>
    <name evidence="1" type="ORF">BC938DRAFT_477367</name>
</gene>
<organism evidence="1 2">
    <name type="scientific">Jimgerdemannia flammicorona</name>
    <dbReference type="NCBI Taxonomy" id="994334"/>
    <lineage>
        <taxon>Eukaryota</taxon>
        <taxon>Fungi</taxon>
        <taxon>Fungi incertae sedis</taxon>
        <taxon>Mucoromycota</taxon>
        <taxon>Mucoromycotina</taxon>
        <taxon>Endogonomycetes</taxon>
        <taxon>Endogonales</taxon>
        <taxon>Endogonaceae</taxon>
        <taxon>Jimgerdemannia</taxon>
    </lineage>
</organism>
<evidence type="ECO:0000313" key="1">
    <source>
        <dbReference type="EMBL" id="RUS31654.1"/>
    </source>
</evidence>
<protein>
    <submittedName>
        <fullName evidence="1">Uncharacterized protein</fullName>
    </submittedName>
</protein>
<dbReference type="EMBL" id="RBNJ01002733">
    <property type="protein sequence ID" value="RUS31654.1"/>
    <property type="molecule type" value="Genomic_DNA"/>
</dbReference>
<evidence type="ECO:0000313" key="2">
    <source>
        <dbReference type="Proteomes" id="UP000274822"/>
    </source>
</evidence>
<sequence length="240" mass="26856">MSPTERIPAPALQGAAVASAVVSGKGHSWPPTRERRWILMKDGLTLLARWVHRFFFLTFTRVEWIEAIDELVRVTKPGGWIEIVEFDPILERPGPTCDRFLKSCELLGDTDQSVRPWLQYSSFVNVLLKSLVQTICEARDIHFEVGFNLPQLLGKLDNVHSDKMAATVGWNGRVGQLAAQNSHLIAMGLAEKLAPELGVSMEEYTQLAAKFIKECSEHKAWGKIPYAYGMKPLSSGVEHT</sequence>
<dbReference type="AlphaFoldDB" id="A0A433QPF8"/>
<dbReference type="Proteomes" id="UP000274822">
    <property type="component" value="Unassembled WGS sequence"/>
</dbReference>